<evidence type="ECO:0000313" key="1">
    <source>
        <dbReference type="EMBL" id="KAF9587375.1"/>
    </source>
</evidence>
<dbReference type="OrthoDB" id="1938625at2759"/>
<reference evidence="1 2" key="1">
    <citation type="submission" date="2020-10" db="EMBL/GenBank/DDBJ databases">
        <title>The Coptis chinensis genome and diversification of protoberbering-type alkaloids.</title>
        <authorList>
            <person name="Wang B."/>
            <person name="Shu S."/>
            <person name="Song C."/>
            <person name="Liu Y."/>
        </authorList>
    </citation>
    <scope>NUCLEOTIDE SEQUENCE [LARGE SCALE GENOMIC DNA]</scope>
    <source>
        <strain evidence="1">HL-2020</strain>
        <tissue evidence="1">Leaf</tissue>
    </source>
</reference>
<gene>
    <name evidence="1" type="ORF">IFM89_001475</name>
</gene>
<evidence type="ECO:0000313" key="2">
    <source>
        <dbReference type="Proteomes" id="UP000631114"/>
    </source>
</evidence>
<sequence length="109" mass="12733">MAKTSILVIGKVDHLVELSQAMGCVVEQLPCRYLGIPLSSIYRNKKVWEPVIDSIQRRLGGWLWKHSSHLLHPIFYRTRKTDRKDHAKTAYAQNALCYWRLQKIFVQLA</sequence>
<proteinExistence type="predicted"/>
<comment type="caution">
    <text evidence="1">The sequence shown here is derived from an EMBL/GenBank/DDBJ whole genome shotgun (WGS) entry which is preliminary data.</text>
</comment>
<dbReference type="AlphaFoldDB" id="A0A835GTP6"/>
<organism evidence="1 2">
    <name type="scientific">Coptis chinensis</name>
    <dbReference type="NCBI Taxonomy" id="261450"/>
    <lineage>
        <taxon>Eukaryota</taxon>
        <taxon>Viridiplantae</taxon>
        <taxon>Streptophyta</taxon>
        <taxon>Embryophyta</taxon>
        <taxon>Tracheophyta</taxon>
        <taxon>Spermatophyta</taxon>
        <taxon>Magnoliopsida</taxon>
        <taxon>Ranunculales</taxon>
        <taxon>Ranunculaceae</taxon>
        <taxon>Coptidoideae</taxon>
        <taxon>Coptis</taxon>
    </lineage>
</organism>
<dbReference type="EMBL" id="JADFTS010000009">
    <property type="protein sequence ID" value="KAF9587375.1"/>
    <property type="molecule type" value="Genomic_DNA"/>
</dbReference>
<keyword evidence="2" id="KW-1185">Reference proteome</keyword>
<name>A0A835GTP6_9MAGN</name>
<protein>
    <submittedName>
        <fullName evidence="1">Uncharacterized protein</fullName>
    </submittedName>
</protein>
<dbReference type="Proteomes" id="UP000631114">
    <property type="component" value="Unassembled WGS sequence"/>
</dbReference>
<accession>A0A835GTP6</accession>